<dbReference type="EMBL" id="CBXI010000043">
    <property type="protein sequence ID" value="CDL92514.1"/>
    <property type="molecule type" value="Genomic_DNA"/>
</dbReference>
<evidence type="ECO:0000256" key="1">
    <source>
        <dbReference type="ARBA" id="ARBA00023002"/>
    </source>
</evidence>
<dbReference type="SUPFAM" id="SSF51905">
    <property type="entry name" value="FAD/NAD(P)-binding domain"/>
    <property type="match status" value="2"/>
</dbReference>
<dbReference type="InterPro" id="IPR036188">
    <property type="entry name" value="FAD/NAD-bd_sf"/>
</dbReference>
<organism evidence="3 4">
    <name type="scientific">Clostridium tyrobutyricum DIVETGP</name>
    <dbReference type="NCBI Taxonomy" id="1408889"/>
    <lineage>
        <taxon>Bacteria</taxon>
        <taxon>Bacillati</taxon>
        <taxon>Bacillota</taxon>
        <taxon>Clostridia</taxon>
        <taxon>Eubacteriales</taxon>
        <taxon>Clostridiaceae</taxon>
        <taxon>Clostridium</taxon>
    </lineage>
</organism>
<accession>W6NAC4</accession>
<evidence type="ECO:0000259" key="2">
    <source>
        <dbReference type="Pfam" id="PF07992"/>
    </source>
</evidence>
<dbReference type="PRINTS" id="PR00411">
    <property type="entry name" value="PNDRDTASEI"/>
</dbReference>
<sequence>MDTFYYDVVVVGGGPAGLAAALKAWEHGAEVAIFERNDELGGILNQCIHSGFGLSYFKKELTGPEYAQRFIDKLSESKVKVYLNTMVIDIDENKNIIAVNENGVINVEAKSIVLSMGCRERTAGAIKIPGYRPSGVMTAGQAQRYINIRNLKPGTKAVILGSGDIGLIMARRLTLEGIKVLGVYEVMPYPNGLYRNIRQCLEDFNIPLYLSTTVTKIFGKDRIDGIMVSKVDKLMRPIKETEKFINCDSLLLSVGLIPENELSEKAGIRINPITNGPIVDNKLQTNIPGIFACGNVLHVHDLVDNVTLESEEAGLRSVKYAKSEEESNVYNRKIISIKNVRYTVPNLIAKEIDLPVKVKFRVGKPLKGKIVLKSDDKKIFETKILNLKPSKMEQIILTKDIANKYQNDIEIDVEEVL</sequence>
<evidence type="ECO:0000313" key="3">
    <source>
        <dbReference type="EMBL" id="CDL92514.1"/>
    </source>
</evidence>
<dbReference type="OrthoDB" id="9776839at2"/>
<dbReference type="PRINTS" id="PR00368">
    <property type="entry name" value="FADPNR"/>
</dbReference>
<dbReference type="InterPro" id="IPR051691">
    <property type="entry name" value="Metab_Enz_Cyan_OpOx_G3PDH"/>
</dbReference>
<gene>
    <name evidence="3" type="ORF">CTDIVETGP_2584</name>
</gene>
<reference evidence="3 4" key="1">
    <citation type="journal article" date="2015" name="Genome Announc.">
        <title>Draft Genome Sequence of Clostridium tyrobutyricum Strain DIVETGP, Isolated from Cow's Milk for Grana Padano Production.</title>
        <authorList>
            <person name="Soggiu A."/>
            <person name="Piras C."/>
            <person name="Gaiarsa S."/>
            <person name="Sassera D."/>
            <person name="Roncada P."/>
            <person name="Bendixen E."/>
            <person name="Brasca M."/>
            <person name="Bonizzi L."/>
        </authorList>
    </citation>
    <scope>NUCLEOTIDE SEQUENCE [LARGE SCALE GENOMIC DNA]</scope>
    <source>
        <strain evidence="3 4">DIVETGP</strain>
    </source>
</reference>
<dbReference type="AlphaFoldDB" id="W6NAC4"/>
<feature type="domain" description="FAD/NAD(P)-binding" evidence="2">
    <location>
        <begin position="6"/>
        <end position="302"/>
    </location>
</feature>
<proteinExistence type="predicted"/>
<dbReference type="PANTHER" id="PTHR42949:SF3">
    <property type="entry name" value="ANAEROBIC GLYCEROL-3-PHOSPHATE DEHYDROGENASE SUBUNIT B"/>
    <property type="match status" value="1"/>
</dbReference>
<dbReference type="GeneID" id="29418694"/>
<dbReference type="Gene3D" id="3.50.50.60">
    <property type="entry name" value="FAD/NAD(P)-binding domain"/>
    <property type="match status" value="2"/>
</dbReference>
<dbReference type="Proteomes" id="UP000019482">
    <property type="component" value="Unassembled WGS sequence"/>
</dbReference>
<dbReference type="EC" id="1.5.3.1" evidence="3"/>
<dbReference type="RefSeq" id="WP_017752462.1">
    <property type="nucleotide sequence ID" value="NZ_CBXI010000043.1"/>
</dbReference>
<name>W6NAC4_CLOTY</name>
<dbReference type="InterPro" id="IPR023753">
    <property type="entry name" value="FAD/NAD-binding_dom"/>
</dbReference>
<dbReference type="PANTHER" id="PTHR42949">
    <property type="entry name" value="ANAEROBIC GLYCEROL-3-PHOSPHATE DEHYDROGENASE SUBUNIT B"/>
    <property type="match status" value="1"/>
</dbReference>
<dbReference type="Pfam" id="PF07992">
    <property type="entry name" value="Pyr_redox_2"/>
    <property type="match status" value="1"/>
</dbReference>
<comment type="caution">
    <text evidence="3">The sequence shown here is derived from an EMBL/GenBank/DDBJ whole genome shotgun (WGS) entry which is preliminary data.</text>
</comment>
<dbReference type="GO" id="GO:0008115">
    <property type="term" value="F:sarcosine oxidase activity"/>
    <property type="evidence" value="ECO:0007669"/>
    <property type="project" value="UniProtKB-EC"/>
</dbReference>
<protein>
    <submittedName>
        <fullName evidence="3">Sarcosine oxidase alpha subunit</fullName>
        <ecNumber evidence="3">1.5.3.1</ecNumber>
    </submittedName>
</protein>
<keyword evidence="1 3" id="KW-0560">Oxidoreductase</keyword>
<evidence type="ECO:0000313" key="4">
    <source>
        <dbReference type="Proteomes" id="UP000019482"/>
    </source>
</evidence>
<keyword evidence="4" id="KW-1185">Reference proteome</keyword>